<evidence type="ECO:0000256" key="2">
    <source>
        <dbReference type="ARBA" id="ARBA00022729"/>
    </source>
</evidence>
<keyword evidence="5" id="KW-0472">Membrane</keyword>
<dbReference type="STRING" id="1114924.SAMN05216258_103427"/>
<dbReference type="PRINTS" id="PR00313">
    <property type="entry name" value="CABNDNGRPT"/>
</dbReference>
<dbReference type="PANTHER" id="PTHR46682">
    <property type="entry name" value="ADHESION G-PROTEIN COUPLED RECEPTOR V1"/>
    <property type="match status" value="1"/>
</dbReference>
<dbReference type="Pfam" id="PF00353">
    <property type="entry name" value="HemolysinCabind"/>
    <property type="match status" value="2"/>
</dbReference>
<gene>
    <name evidence="7" type="ORF">SAMN05216258_103427</name>
</gene>
<comment type="subcellular location">
    <subcellularLocation>
        <location evidence="1">Membrane</location>
    </subcellularLocation>
</comment>
<dbReference type="Pfam" id="PF03160">
    <property type="entry name" value="Calx-beta"/>
    <property type="match status" value="3"/>
</dbReference>
<proteinExistence type="predicted"/>
<dbReference type="InterPro" id="IPR001846">
    <property type="entry name" value="VWF_type-D"/>
</dbReference>
<name>A0A1I3EJX7_9RHOB</name>
<dbReference type="InterPro" id="IPR038081">
    <property type="entry name" value="CalX-like_sf"/>
</dbReference>
<dbReference type="SUPFAM" id="SSF141072">
    <property type="entry name" value="CalX-like"/>
    <property type="match status" value="3"/>
</dbReference>
<dbReference type="SMART" id="SM00216">
    <property type="entry name" value="VWD"/>
    <property type="match status" value="1"/>
</dbReference>
<dbReference type="GO" id="GO:0016020">
    <property type="term" value="C:membrane"/>
    <property type="evidence" value="ECO:0007669"/>
    <property type="project" value="UniProtKB-SubCell"/>
</dbReference>
<accession>A0A1I3EJX7</accession>
<dbReference type="Gene3D" id="2.60.40.2030">
    <property type="match status" value="3"/>
</dbReference>
<dbReference type="AlphaFoldDB" id="A0A1I3EJX7"/>
<dbReference type="Proteomes" id="UP000199377">
    <property type="component" value="Unassembled WGS sequence"/>
</dbReference>
<dbReference type="InterPro" id="IPR003886">
    <property type="entry name" value="NIDO_dom"/>
</dbReference>
<dbReference type="Pfam" id="PF00094">
    <property type="entry name" value="VWD"/>
    <property type="match status" value="1"/>
</dbReference>
<dbReference type="PROSITE" id="PS51233">
    <property type="entry name" value="VWFD"/>
    <property type="match status" value="1"/>
</dbReference>
<evidence type="ECO:0000256" key="1">
    <source>
        <dbReference type="ARBA" id="ARBA00004370"/>
    </source>
</evidence>
<dbReference type="PROSITE" id="PS00330">
    <property type="entry name" value="HEMOLYSIN_CALCIUM"/>
    <property type="match status" value="3"/>
</dbReference>
<dbReference type="InterPro" id="IPR018511">
    <property type="entry name" value="Hemolysin-typ_Ca-bd_CS"/>
</dbReference>
<dbReference type="SMART" id="SM00237">
    <property type="entry name" value="Calx_beta"/>
    <property type="match status" value="3"/>
</dbReference>
<evidence type="ECO:0000313" key="7">
    <source>
        <dbReference type="EMBL" id="SFH99305.1"/>
    </source>
</evidence>
<dbReference type="InterPro" id="IPR001343">
    <property type="entry name" value="Hemolysn_Ca-bd"/>
</dbReference>
<reference evidence="7 8" key="1">
    <citation type="submission" date="2016-10" db="EMBL/GenBank/DDBJ databases">
        <authorList>
            <person name="de Groot N.N."/>
        </authorList>
    </citation>
    <scope>NUCLEOTIDE SEQUENCE [LARGE SCALE GENOMIC DNA]</scope>
    <source>
        <strain evidence="7 8">CGMCC 1.11030</strain>
    </source>
</reference>
<dbReference type="EMBL" id="FOQH01000003">
    <property type="protein sequence ID" value="SFH99305.1"/>
    <property type="molecule type" value="Genomic_DNA"/>
</dbReference>
<dbReference type="GO" id="GO:0007160">
    <property type="term" value="P:cell-matrix adhesion"/>
    <property type="evidence" value="ECO:0007669"/>
    <property type="project" value="InterPro"/>
</dbReference>
<organism evidence="7 8">
    <name type="scientific">Albimonas pacifica</name>
    <dbReference type="NCBI Taxonomy" id="1114924"/>
    <lineage>
        <taxon>Bacteria</taxon>
        <taxon>Pseudomonadati</taxon>
        <taxon>Pseudomonadota</taxon>
        <taxon>Alphaproteobacteria</taxon>
        <taxon>Rhodobacterales</taxon>
        <taxon>Paracoccaceae</taxon>
        <taxon>Albimonas</taxon>
    </lineage>
</organism>
<dbReference type="Pfam" id="PF06119">
    <property type="entry name" value="NIDO"/>
    <property type="match status" value="1"/>
</dbReference>
<keyword evidence="2" id="KW-0732">Signal</keyword>
<dbReference type="InterPro" id="IPR026919">
    <property type="entry name" value="ADGRV1"/>
</dbReference>
<evidence type="ECO:0000259" key="6">
    <source>
        <dbReference type="PROSITE" id="PS51233"/>
    </source>
</evidence>
<dbReference type="SUPFAM" id="SSF51120">
    <property type="entry name" value="beta-Roll"/>
    <property type="match status" value="1"/>
</dbReference>
<dbReference type="GO" id="GO:0004930">
    <property type="term" value="F:G protein-coupled receptor activity"/>
    <property type="evidence" value="ECO:0007669"/>
    <property type="project" value="InterPro"/>
</dbReference>
<keyword evidence="3" id="KW-0677">Repeat</keyword>
<dbReference type="Gene3D" id="2.150.10.10">
    <property type="entry name" value="Serralysin-like metalloprotease, C-terminal"/>
    <property type="match status" value="1"/>
</dbReference>
<evidence type="ECO:0000256" key="5">
    <source>
        <dbReference type="ARBA" id="ARBA00023136"/>
    </source>
</evidence>
<sequence length="1026" mass="106939">MAGSSLIDDPAHPGGVLIDGLGGEAGFGEGSVARSDDGHSAFVDLTAVFETGLRFFGTEYTGLYVNTNGNVTFAQPLASFTPFAITAGSTAGLFAFFADVDTRSGPTAVSPGGNSTGSNLVWYDVDPVLDRVTITWDDVGHYAYGSERTSAFQIVLEDASGQDGRSAGDFNIMFRYENVNWTAGDASGGEGGLGGAAARAGWTAGVDGAYFELPPSGDQAGMLALESTPGNTGVPGVWWWEVTDGEIPVSVSVSAPASIVEGDAGVQTLEFVVARFGDPSEALEVDWLLRGDTGSGRALESADVDGALPRSGTVSFAPGVASVTVSIDVLGDTSFERDEVLEMRLTAARNLTNDDPVAIGRARASVEVLNDDGLPPPPPPLIARFWGDPHLTTLDGLGYDFQAVGEFVLIRGTADPLQVHVRTEALTDAVSVITQLGTQVGNRRVTLDLTRDDPLWIDGAASGLREGDGSLKVGSGRVYLNDGVYTIVYASGEQLKVSLFETNLNVQVFLNGDRAAGSVEGLLGDLDGDASNDLQVDGVALLLPVDFDLLYGDFADEWRVTNRTSLLDYGAGEGTRDYTDRAFPRVAVTLDDLPEDLVAWATEQAQAAGITDPAALAAAALDFALTGDLNFVSASAGLSGATTSAVTAPTDAPSLGTTLLLTRTGNDPAEGDEGSILVDFTVARGGDATGSLTVNYAVSGTADRLSGNGSVTFADGETAKTIQVEVESDAVAELDETLTVRISTEAPGVSVLAAQRSVTILNDDGDVGSIFALAANRAAVAEGDRGVRDVTFTATRTGDTAEAGSVRYEILTGNGRVAKSDVDGRKLTGRIDFEADEAERTLTLGVTGDRLAEANEKLIVRLTSATGGVLSEEIRAQTLVRDDDGRGSKKDDRLAGDGTDNKLVGLGGADRLLGGGGDDRLIGGSGGDLLKGGGGHDRLDGGRGNDVLIAGGGRDRIEFGRGDGRDTVKDYDDRQDRFVIDVKGMGFRDLDIEQHRKHAVVDYGRGQFTILKFDADDLDRGDFLFG</sequence>
<keyword evidence="4" id="KW-0106">Calcium</keyword>
<dbReference type="PANTHER" id="PTHR46682:SF1">
    <property type="entry name" value="ADHESION G-PROTEIN COUPLED RECEPTOR V1"/>
    <property type="match status" value="1"/>
</dbReference>
<feature type="domain" description="VWFD" evidence="6">
    <location>
        <begin position="381"/>
        <end position="566"/>
    </location>
</feature>
<keyword evidence="8" id="KW-1185">Reference proteome</keyword>
<dbReference type="InterPro" id="IPR011049">
    <property type="entry name" value="Serralysin-like_metalloprot_C"/>
</dbReference>
<protein>
    <submittedName>
        <fullName evidence="7">Calx-beta domain-containing protein</fullName>
    </submittedName>
</protein>
<evidence type="ECO:0000256" key="4">
    <source>
        <dbReference type="ARBA" id="ARBA00022837"/>
    </source>
</evidence>
<dbReference type="GO" id="GO:0005509">
    <property type="term" value="F:calcium ion binding"/>
    <property type="evidence" value="ECO:0007669"/>
    <property type="project" value="InterPro"/>
</dbReference>
<evidence type="ECO:0000256" key="3">
    <source>
        <dbReference type="ARBA" id="ARBA00022737"/>
    </source>
</evidence>
<dbReference type="RefSeq" id="WP_177236180.1">
    <property type="nucleotide sequence ID" value="NZ_FOQH01000003.1"/>
</dbReference>
<dbReference type="InterPro" id="IPR003644">
    <property type="entry name" value="Calx_beta"/>
</dbReference>
<evidence type="ECO:0000313" key="8">
    <source>
        <dbReference type="Proteomes" id="UP000199377"/>
    </source>
</evidence>
<dbReference type="SMART" id="SM00539">
    <property type="entry name" value="NIDO"/>
    <property type="match status" value="1"/>
</dbReference>